<keyword evidence="13" id="KW-0862">Zinc</keyword>
<dbReference type="GO" id="GO:0019323">
    <property type="term" value="P:pentose catabolic process"/>
    <property type="evidence" value="ECO:0007669"/>
    <property type="project" value="UniProtKB-UniRule"/>
</dbReference>
<feature type="binding site" evidence="10 13">
    <location>
        <position position="62"/>
    </location>
    <ligand>
        <name>a divalent metal cation</name>
        <dbReference type="ChEBI" id="CHEBI:60240"/>
    </ligand>
</feature>
<dbReference type="NCBIfam" id="TIGR01163">
    <property type="entry name" value="rpe"/>
    <property type="match status" value="1"/>
</dbReference>
<dbReference type="OrthoDB" id="1645589at2"/>
<evidence type="ECO:0000256" key="6">
    <source>
        <dbReference type="ARBA" id="ARBA00009541"/>
    </source>
</evidence>
<evidence type="ECO:0000256" key="11">
    <source>
        <dbReference type="PIRNR" id="PIRNR001461"/>
    </source>
</evidence>
<dbReference type="RefSeq" id="WP_124237058.1">
    <property type="nucleotide sequence ID" value="NZ_JBHUFI010000012.1"/>
</dbReference>
<dbReference type="Pfam" id="PF00834">
    <property type="entry name" value="Ribul_P_3_epim"/>
    <property type="match status" value="1"/>
</dbReference>
<evidence type="ECO:0000256" key="4">
    <source>
        <dbReference type="ARBA" id="ARBA00001947"/>
    </source>
</evidence>
<keyword evidence="13" id="KW-0170">Cobalt</keyword>
<dbReference type="PROSITE" id="PS01086">
    <property type="entry name" value="RIBUL_P_3_EPIMER_2"/>
    <property type="match status" value="1"/>
</dbReference>
<evidence type="ECO:0000256" key="13">
    <source>
        <dbReference type="PIRSR" id="PIRSR001461-2"/>
    </source>
</evidence>
<dbReference type="EMBL" id="RQJX01000012">
    <property type="protein sequence ID" value="RQN07586.1"/>
    <property type="molecule type" value="Genomic_DNA"/>
</dbReference>
<keyword evidence="16" id="KW-1185">Reference proteome</keyword>
<gene>
    <name evidence="10 15" type="primary">rpe</name>
    <name evidence="15" type="ORF">EHW97_09990</name>
</gene>
<dbReference type="CDD" id="cd00429">
    <property type="entry name" value="RPE"/>
    <property type="match status" value="1"/>
</dbReference>
<protein>
    <recommendedName>
        <fullName evidence="7 10">Ribulose-phosphate 3-epimerase</fullName>
        <ecNumber evidence="7 10">5.1.3.1</ecNumber>
    </recommendedName>
</protein>
<dbReference type="NCBIfam" id="NF004076">
    <property type="entry name" value="PRK05581.1-4"/>
    <property type="match status" value="1"/>
</dbReference>
<dbReference type="PROSITE" id="PS01085">
    <property type="entry name" value="RIBUL_P_3_EPIMER_1"/>
    <property type="match status" value="1"/>
</dbReference>
<evidence type="ECO:0000256" key="10">
    <source>
        <dbReference type="HAMAP-Rule" id="MF_02227"/>
    </source>
</evidence>
<dbReference type="GO" id="GO:0046872">
    <property type="term" value="F:metal ion binding"/>
    <property type="evidence" value="ECO:0007669"/>
    <property type="project" value="UniProtKB-UniRule"/>
</dbReference>
<dbReference type="GO" id="GO:0004750">
    <property type="term" value="F:D-ribulose-phosphate 3-epimerase activity"/>
    <property type="evidence" value="ECO:0007669"/>
    <property type="project" value="UniProtKB-UniRule"/>
</dbReference>
<comment type="similarity">
    <text evidence="6 10 11">Belongs to the ribulose-phosphate 3-epimerase family.</text>
</comment>
<dbReference type="Gene3D" id="3.20.20.70">
    <property type="entry name" value="Aldolase class I"/>
    <property type="match status" value="1"/>
</dbReference>
<evidence type="ECO:0000256" key="7">
    <source>
        <dbReference type="ARBA" id="ARBA00013188"/>
    </source>
</evidence>
<feature type="binding site" evidence="10">
    <location>
        <begin position="171"/>
        <end position="173"/>
    </location>
    <ligand>
        <name>substrate</name>
    </ligand>
</feature>
<dbReference type="InterPro" id="IPR011060">
    <property type="entry name" value="RibuloseP-bd_barrel"/>
</dbReference>
<comment type="catalytic activity">
    <reaction evidence="1 10 11">
        <text>D-ribulose 5-phosphate = D-xylulose 5-phosphate</text>
        <dbReference type="Rhea" id="RHEA:13677"/>
        <dbReference type="ChEBI" id="CHEBI:57737"/>
        <dbReference type="ChEBI" id="CHEBI:58121"/>
        <dbReference type="EC" id="5.1.3.1"/>
    </reaction>
</comment>
<evidence type="ECO:0000313" key="16">
    <source>
        <dbReference type="Proteomes" id="UP000275225"/>
    </source>
</evidence>
<dbReference type="SUPFAM" id="SSF51366">
    <property type="entry name" value="Ribulose-phoshate binding barrel"/>
    <property type="match status" value="1"/>
</dbReference>
<dbReference type="PIRSF" id="PIRSF001461">
    <property type="entry name" value="RPE"/>
    <property type="match status" value="1"/>
</dbReference>
<comment type="cofactor">
    <cofactor evidence="3">
        <name>Co(2+)</name>
        <dbReference type="ChEBI" id="CHEBI:48828"/>
    </cofactor>
</comment>
<feature type="binding site" evidence="10 13">
    <location>
        <position position="29"/>
    </location>
    <ligand>
        <name>a divalent metal cation</name>
        <dbReference type="ChEBI" id="CHEBI:60240"/>
    </ligand>
</feature>
<name>A0A3N6WJ42_9ACTN</name>
<feature type="active site" description="Proton acceptor" evidence="10 12">
    <location>
        <position position="31"/>
    </location>
</feature>
<evidence type="ECO:0000313" key="15">
    <source>
        <dbReference type="EMBL" id="RQN07586.1"/>
    </source>
</evidence>
<comment type="function">
    <text evidence="10">Catalyzes the reversible epimerization of D-ribulose 5-phosphate to D-xylulose 5-phosphate.</text>
</comment>
<evidence type="ECO:0000256" key="9">
    <source>
        <dbReference type="ARBA" id="ARBA00023235"/>
    </source>
</evidence>
<keyword evidence="9 10" id="KW-0413">Isomerase</keyword>
<dbReference type="InterPro" id="IPR000056">
    <property type="entry name" value="Ribul_P_3_epim-like"/>
</dbReference>
<proteinExistence type="inferred from homology"/>
<dbReference type="PANTHER" id="PTHR11749">
    <property type="entry name" value="RIBULOSE-5-PHOSPHATE-3-EPIMERASE"/>
    <property type="match status" value="1"/>
</dbReference>
<comment type="caution">
    <text evidence="15">The sequence shown here is derived from an EMBL/GenBank/DDBJ whole genome shotgun (WGS) entry which is preliminary data.</text>
</comment>
<comment type="cofactor">
    <cofactor evidence="2">
        <name>Mn(2+)</name>
        <dbReference type="ChEBI" id="CHEBI:29035"/>
    </cofactor>
</comment>
<feature type="binding site" evidence="10 14">
    <location>
        <position position="62"/>
    </location>
    <ligand>
        <name>substrate</name>
    </ligand>
</feature>
<evidence type="ECO:0000256" key="8">
    <source>
        <dbReference type="ARBA" id="ARBA00022723"/>
    </source>
</evidence>
<feature type="binding site" evidence="10 14">
    <location>
        <begin position="138"/>
        <end position="141"/>
    </location>
    <ligand>
        <name>substrate</name>
    </ligand>
</feature>
<feature type="active site" description="Proton donor" evidence="10 12">
    <location>
        <position position="171"/>
    </location>
</feature>
<dbReference type="EC" id="5.1.3.1" evidence="7 10"/>
<dbReference type="GO" id="GO:0006098">
    <property type="term" value="P:pentose-phosphate shunt"/>
    <property type="evidence" value="ECO:0007669"/>
    <property type="project" value="UniProtKB-UniRule"/>
</dbReference>
<dbReference type="InterPro" id="IPR026019">
    <property type="entry name" value="Ribul_P_3_epim"/>
</dbReference>
<evidence type="ECO:0000256" key="3">
    <source>
        <dbReference type="ARBA" id="ARBA00001941"/>
    </source>
</evidence>
<dbReference type="GO" id="GO:0005737">
    <property type="term" value="C:cytoplasm"/>
    <property type="evidence" value="ECO:0007669"/>
    <property type="project" value="UniProtKB-ARBA"/>
</dbReference>
<comment type="cofactor">
    <cofactor evidence="5">
        <name>Fe(2+)</name>
        <dbReference type="ChEBI" id="CHEBI:29033"/>
    </cofactor>
</comment>
<dbReference type="FunFam" id="3.20.20.70:FF:000004">
    <property type="entry name" value="Ribulose-phosphate 3-epimerase"/>
    <property type="match status" value="1"/>
</dbReference>
<dbReference type="HAMAP" id="MF_02227">
    <property type="entry name" value="RPE"/>
    <property type="match status" value="1"/>
</dbReference>
<reference evidence="15 16" key="1">
    <citation type="submission" date="2018-11" db="EMBL/GenBank/DDBJ databases">
        <authorList>
            <person name="Li F."/>
        </authorList>
    </citation>
    <scope>NUCLEOTIDE SEQUENCE [LARGE SCALE GENOMIC DNA]</scope>
    <source>
        <strain evidence="15 16">YS17T</strain>
    </source>
</reference>
<feature type="binding site" evidence="10 14">
    <location>
        <begin position="193"/>
        <end position="194"/>
    </location>
    <ligand>
        <name>substrate</name>
    </ligand>
</feature>
<comment type="cofactor">
    <cofactor evidence="4">
        <name>Zn(2+)</name>
        <dbReference type="ChEBI" id="CHEBI:29105"/>
    </cofactor>
</comment>
<keyword evidence="8 10" id="KW-0479">Metal-binding</keyword>
<evidence type="ECO:0000256" key="12">
    <source>
        <dbReference type="PIRSR" id="PIRSR001461-1"/>
    </source>
</evidence>
<keyword evidence="13" id="KW-0464">Manganese</keyword>
<evidence type="ECO:0000256" key="14">
    <source>
        <dbReference type="PIRSR" id="PIRSR001461-3"/>
    </source>
</evidence>
<evidence type="ECO:0000256" key="1">
    <source>
        <dbReference type="ARBA" id="ARBA00001782"/>
    </source>
</evidence>
<dbReference type="Proteomes" id="UP000275225">
    <property type="component" value="Unassembled WGS sequence"/>
</dbReference>
<feature type="binding site" evidence="10 13">
    <location>
        <position position="31"/>
    </location>
    <ligand>
        <name>a divalent metal cation</name>
        <dbReference type="ChEBI" id="CHEBI:60240"/>
    </ligand>
</feature>
<feature type="binding site" evidence="10 14">
    <location>
        <position position="6"/>
    </location>
    <ligand>
        <name>substrate</name>
    </ligand>
</feature>
<comment type="pathway">
    <text evidence="10">Carbohydrate degradation.</text>
</comment>
<accession>A0A3N6WJ42</accession>
<dbReference type="AlphaFoldDB" id="A0A3N6WJ42"/>
<sequence length="218" mass="23258">MRITPSLLNADFAHLAGEAARIPGADFLHMDVMDNHFVPNLTLGAPVIEALAKTVEQPIDAHLMIEDPDRWAPQFVDAGAASVTFHVEAARAPVRLAREIRALGARASMALKPATPIEPYADLLPELDMVLVMTVEPGFGGQKFLDLCVPKIRRTRELIAATGGEIWLQVDGGVSLETIERCAEAGADTFVAGSAVFGADDPGAMVEALRERAAACVH</sequence>
<dbReference type="InterPro" id="IPR013785">
    <property type="entry name" value="Aldolase_TIM"/>
</dbReference>
<comment type="cofactor">
    <cofactor evidence="10 13">
        <name>a divalent metal cation</name>
        <dbReference type="ChEBI" id="CHEBI:60240"/>
    </cofactor>
    <text evidence="10 13">Binds 1 divalent metal cation per subunit.</text>
</comment>
<evidence type="ECO:0000256" key="5">
    <source>
        <dbReference type="ARBA" id="ARBA00001954"/>
    </source>
</evidence>
<keyword evidence="10 11" id="KW-0119">Carbohydrate metabolism</keyword>
<evidence type="ECO:0000256" key="2">
    <source>
        <dbReference type="ARBA" id="ARBA00001936"/>
    </source>
</evidence>
<feature type="binding site" evidence="14">
    <location>
        <position position="173"/>
    </location>
    <ligand>
        <name>substrate</name>
    </ligand>
</feature>
<organism evidence="15 16">
    <name type="scientific">Aeromicrobium camelliae</name>
    <dbReference type="NCBI Taxonomy" id="1538144"/>
    <lineage>
        <taxon>Bacteria</taxon>
        <taxon>Bacillati</taxon>
        <taxon>Actinomycetota</taxon>
        <taxon>Actinomycetes</taxon>
        <taxon>Propionibacteriales</taxon>
        <taxon>Nocardioidaceae</taxon>
        <taxon>Aeromicrobium</taxon>
    </lineage>
</organism>
<feature type="binding site" evidence="10 13">
    <location>
        <position position="171"/>
    </location>
    <ligand>
        <name>a divalent metal cation</name>
        <dbReference type="ChEBI" id="CHEBI:60240"/>
    </ligand>
</feature>